<evidence type="ECO:0000259" key="3">
    <source>
        <dbReference type="Pfam" id="PF24120"/>
    </source>
</evidence>
<keyword evidence="6" id="KW-1185">Reference proteome</keyword>
<feature type="compositionally biased region" description="Polar residues" evidence="2">
    <location>
        <begin position="530"/>
        <end position="542"/>
    </location>
</feature>
<dbReference type="PROSITE" id="PS50088">
    <property type="entry name" value="ANK_REPEAT"/>
    <property type="match status" value="1"/>
</dbReference>
<dbReference type="SUPFAM" id="SSF48403">
    <property type="entry name" value="Ankyrin repeat"/>
    <property type="match status" value="1"/>
</dbReference>
<reference evidence="4" key="3">
    <citation type="submission" date="2011-03" db="EMBL/GenBank/DDBJ databases">
        <title>Annotation of Magnaporthe poae ATCC 64411.</title>
        <authorList>
            <person name="Ma L.-J."/>
            <person name="Dead R."/>
            <person name="Young S.K."/>
            <person name="Zeng Q."/>
            <person name="Gargeya S."/>
            <person name="Fitzgerald M."/>
            <person name="Haas B."/>
            <person name="Abouelleil A."/>
            <person name="Alvarado L."/>
            <person name="Arachchi H.M."/>
            <person name="Berlin A."/>
            <person name="Brown A."/>
            <person name="Chapman S.B."/>
            <person name="Chen Z."/>
            <person name="Dunbar C."/>
            <person name="Freedman E."/>
            <person name="Gearin G."/>
            <person name="Gellesch M."/>
            <person name="Goldberg J."/>
            <person name="Griggs A."/>
            <person name="Gujja S."/>
            <person name="Heiman D."/>
            <person name="Howarth C."/>
            <person name="Larson L."/>
            <person name="Lui A."/>
            <person name="MacDonald P.J.P."/>
            <person name="Mehta T."/>
            <person name="Montmayeur A."/>
            <person name="Murphy C."/>
            <person name="Neiman D."/>
            <person name="Pearson M."/>
            <person name="Priest M."/>
            <person name="Roberts A."/>
            <person name="Saif S."/>
            <person name="Shea T."/>
            <person name="Shenoy N."/>
            <person name="Sisk P."/>
            <person name="Stolte C."/>
            <person name="Sykes S."/>
            <person name="Yandava C."/>
            <person name="Wortman J."/>
            <person name="Nusbaum C."/>
            <person name="Birren B."/>
        </authorList>
    </citation>
    <scope>NUCLEOTIDE SEQUENCE</scope>
    <source>
        <strain evidence="4">ATCC 64411</strain>
    </source>
</reference>
<sequence>MAEPSAPIDEAWRAQRRRELGLHDIHIAILDKRHDEARQLLLNDRSLTGARASDGTTPLMLAVLFGLKRAIRHLLRFGADRDLKDSQRRTAAEHCRLDKYTDRKRRLYSEVSERLSAANTCSRTERRWILAAITYRNRHVHLPQPVIEISKKREVRLLVQVGQGKQGQVLRSSPRRYGLPENLGNVTHVSQRGRVRNFKVTAEFIEPAGVNFSAPLTIGLLAAGGHLQLLKMAASGWSPNDGEDNRVLNAAIWTEMVKAFSIASGFDLHRNPRDNPKGREKDPHKLEQLEGRWCSSHVEKKLACYHLVQVMRKHLGDGSELNSGLFSMDRLRALRGANIPQEDREATILLGNVPCSNCDRFIKTVNCLAGLQIGVQPVTFFSDCDTRPMKAYKDEADYRRDTERQAETDDERLPVADESTECEVTIHSLPYRIAVGKMGPGPNSSIGKPATPLSFEEHQQLERYAIQSLTSRGSLRVAQDRSASRRLSPALPRPSTENPDPLRDSDSDLASQSESGSLAEGESELEPRTTPASNRVTLAATTHSRNAGLQVWSRARARWQAEAPPPGRGVSNIGRANSGREIRGSRRPGGQRGAGRRRRTAVGRGLADNTNGVTGLSRADRPSLEQFRYGGANTM</sequence>
<proteinExistence type="predicted"/>
<feature type="region of interest" description="Disordered" evidence="2">
    <location>
        <begin position="395"/>
        <end position="415"/>
    </location>
</feature>
<dbReference type="Pfam" id="PF00023">
    <property type="entry name" value="Ank"/>
    <property type="match status" value="1"/>
</dbReference>
<keyword evidence="1" id="KW-0040">ANK repeat</keyword>
<evidence type="ECO:0000313" key="5">
    <source>
        <dbReference type="EnsemblFungi" id="MAPG_08200T0"/>
    </source>
</evidence>
<feature type="domain" description="Single-strand DNA deaminase toxin A-like C-terminal" evidence="3">
    <location>
        <begin position="233"/>
        <end position="303"/>
    </location>
</feature>
<reference evidence="4" key="1">
    <citation type="submission" date="2010-05" db="EMBL/GenBank/DDBJ databases">
        <title>The Genome Sequence of Magnaporthe poae strain ATCC 64411.</title>
        <authorList>
            <consortium name="The Broad Institute Genome Sequencing Platform"/>
            <consortium name="Broad Institute Genome Sequencing Center for Infectious Disease"/>
            <person name="Ma L.-J."/>
            <person name="Dead R."/>
            <person name="Young S."/>
            <person name="Zeng Q."/>
            <person name="Koehrsen M."/>
            <person name="Alvarado L."/>
            <person name="Berlin A."/>
            <person name="Chapman S.B."/>
            <person name="Chen Z."/>
            <person name="Freedman E."/>
            <person name="Gellesch M."/>
            <person name="Goldberg J."/>
            <person name="Griggs A."/>
            <person name="Gujja S."/>
            <person name="Heilman E.R."/>
            <person name="Heiman D."/>
            <person name="Hepburn T."/>
            <person name="Howarth C."/>
            <person name="Jen D."/>
            <person name="Larson L."/>
            <person name="Mehta T."/>
            <person name="Neiman D."/>
            <person name="Pearson M."/>
            <person name="Roberts A."/>
            <person name="Saif S."/>
            <person name="Shea T."/>
            <person name="Shenoy N."/>
            <person name="Sisk P."/>
            <person name="Stolte C."/>
            <person name="Sykes S."/>
            <person name="Walk T."/>
            <person name="White J."/>
            <person name="Yandava C."/>
            <person name="Haas B."/>
            <person name="Nusbaum C."/>
            <person name="Birren B."/>
        </authorList>
    </citation>
    <scope>NUCLEOTIDE SEQUENCE</scope>
    <source>
        <strain evidence="4">ATCC 64411</strain>
    </source>
</reference>
<feature type="region of interest" description="Disordered" evidence="2">
    <location>
        <begin position="560"/>
        <end position="622"/>
    </location>
</feature>
<dbReference type="eggNOG" id="ENOG502RJK5">
    <property type="taxonomic scope" value="Eukaryota"/>
</dbReference>
<dbReference type="STRING" id="644358.A0A0C4E6Q4"/>
<organism evidence="5 6">
    <name type="scientific">Magnaporthiopsis poae (strain ATCC 64411 / 73-15)</name>
    <name type="common">Kentucky bluegrass fungus</name>
    <name type="synonym">Magnaporthe poae</name>
    <dbReference type="NCBI Taxonomy" id="644358"/>
    <lineage>
        <taxon>Eukaryota</taxon>
        <taxon>Fungi</taxon>
        <taxon>Dikarya</taxon>
        <taxon>Ascomycota</taxon>
        <taxon>Pezizomycotina</taxon>
        <taxon>Sordariomycetes</taxon>
        <taxon>Sordariomycetidae</taxon>
        <taxon>Magnaporthales</taxon>
        <taxon>Magnaporthaceae</taxon>
        <taxon>Magnaporthiopsis</taxon>
    </lineage>
</organism>
<reference evidence="5" key="5">
    <citation type="submission" date="2015-06" db="UniProtKB">
        <authorList>
            <consortium name="EnsemblFungi"/>
        </authorList>
    </citation>
    <scope>IDENTIFICATION</scope>
    <source>
        <strain evidence="5">ATCC 64411</strain>
    </source>
</reference>
<dbReference type="OrthoDB" id="433924at2759"/>
<dbReference type="EMBL" id="GL876972">
    <property type="protein sequence ID" value="KLU89226.1"/>
    <property type="molecule type" value="Genomic_DNA"/>
</dbReference>
<evidence type="ECO:0000256" key="2">
    <source>
        <dbReference type="SAM" id="MobiDB-lite"/>
    </source>
</evidence>
<feature type="region of interest" description="Disordered" evidence="2">
    <location>
        <begin position="471"/>
        <end position="542"/>
    </location>
</feature>
<dbReference type="Gene3D" id="1.25.40.20">
    <property type="entry name" value="Ankyrin repeat-containing domain"/>
    <property type="match status" value="1"/>
</dbReference>
<feature type="compositionally biased region" description="Low complexity" evidence="2">
    <location>
        <begin position="509"/>
        <end position="520"/>
    </location>
</feature>
<evidence type="ECO:0000313" key="4">
    <source>
        <dbReference type="EMBL" id="KLU89226.1"/>
    </source>
</evidence>
<feature type="repeat" description="ANK" evidence="1">
    <location>
        <begin position="54"/>
        <end position="86"/>
    </location>
</feature>
<reference evidence="5" key="4">
    <citation type="journal article" date="2015" name="G3 (Bethesda)">
        <title>Genome sequences of three phytopathogenic species of the Magnaporthaceae family of fungi.</title>
        <authorList>
            <person name="Okagaki L.H."/>
            <person name="Nunes C.C."/>
            <person name="Sailsbery J."/>
            <person name="Clay B."/>
            <person name="Brown D."/>
            <person name="John T."/>
            <person name="Oh Y."/>
            <person name="Young N."/>
            <person name="Fitzgerald M."/>
            <person name="Haas B.J."/>
            <person name="Zeng Q."/>
            <person name="Young S."/>
            <person name="Adiconis X."/>
            <person name="Fan L."/>
            <person name="Levin J.Z."/>
            <person name="Mitchell T.K."/>
            <person name="Okubara P.A."/>
            <person name="Farman M.L."/>
            <person name="Kohn L.M."/>
            <person name="Birren B."/>
            <person name="Ma L.-J."/>
            <person name="Dean R.A."/>
        </authorList>
    </citation>
    <scope>NUCLEOTIDE SEQUENCE</scope>
    <source>
        <strain evidence="5">ATCC 64411 / 73-15</strain>
    </source>
</reference>
<dbReference type="PROSITE" id="PS50297">
    <property type="entry name" value="ANK_REP_REGION"/>
    <property type="match status" value="1"/>
</dbReference>
<dbReference type="VEuPathDB" id="FungiDB:MAPG_08200"/>
<dbReference type="AlphaFoldDB" id="A0A0C4E6Q4"/>
<evidence type="ECO:0000256" key="1">
    <source>
        <dbReference type="PROSITE-ProRule" id="PRU00023"/>
    </source>
</evidence>
<evidence type="ECO:0000313" key="6">
    <source>
        <dbReference type="Proteomes" id="UP000011715"/>
    </source>
</evidence>
<dbReference type="Pfam" id="PF24120">
    <property type="entry name" value="SsdA_C"/>
    <property type="match status" value="1"/>
</dbReference>
<protein>
    <recommendedName>
        <fullName evidence="3">Single-strand DNA deaminase toxin A-like C-terminal domain-containing protein</fullName>
    </recommendedName>
</protein>
<name>A0A0C4E6Q4_MAGP6</name>
<dbReference type="Proteomes" id="UP000011715">
    <property type="component" value="Unassembled WGS sequence"/>
</dbReference>
<dbReference type="InterPro" id="IPR002110">
    <property type="entry name" value="Ankyrin_rpt"/>
</dbReference>
<accession>A0A0C4E6Q4</accession>
<dbReference type="InterPro" id="IPR057517">
    <property type="entry name" value="SsdA-like_C"/>
</dbReference>
<dbReference type="EMBL" id="ADBL01001980">
    <property type="status" value="NOT_ANNOTATED_CDS"/>
    <property type="molecule type" value="Genomic_DNA"/>
</dbReference>
<gene>
    <name evidence="4" type="ORF">MAPG_08200</name>
</gene>
<dbReference type="InterPro" id="IPR036770">
    <property type="entry name" value="Ankyrin_rpt-contain_sf"/>
</dbReference>
<dbReference type="EnsemblFungi" id="MAPG_08200T0">
    <property type="protein sequence ID" value="MAPG_08200T0"/>
    <property type="gene ID" value="MAPG_08200"/>
</dbReference>
<reference evidence="6" key="2">
    <citation type="submission" date="2010-05" db="EMBL/GenBank/DDBJ databases">
        <title>The genome sequence of Magnaporthe poae strain ATCC 64411.</title>
        <authorList>
            <person name="Ma L.-J."/>
            <person name="Dead R."/>
            <person name="Young S."/>
            <person name="Zeng Q."/>
            <person name="Koehrsen M."/>
            <person name="Alvarado L."/>
            <person name="Berlin A."/>
            <person name="Chapman S.B."/>
            <person name="Chen Z."/>
            <person name="Freedman E."/>
            <person name="Gellesch M."/>
            <person name="Goldberg J."/>
            <person name="Griggs A."/>
            <person name="Gujja S."/>
            <person name="Heilman E.R."/>
            <person name="Heiman D."/>
            <person name="Hepburn T."/>
            <person name="Howarth C."/>
            <person name="Jen D."/>
            <person name="Larson L."/>
            <person name="Mehta T."/>
            <person name="Neiman D."/>
            <person name="Pearson M."/>
            <person name="Roberts A."/>
            <person name="Saif S."/>
            <person name="Shea T."/>
            <person name="Shenoy N."/>
            <person name="Sisk P."/>
            <person name="Stolte C."/>
            <person name="Sykes S."/>
            <person name="Walk T."/>
            <person name="White J."/>
            <person name="Yandava C."/>
            <person name="Haas B."/>
            <person name="Nusbaum C."/>
            <person name="Birren B."/>
        </authorList>
    </citation>
    <scope>NUCLEOTIDE SEQUENCE [LARGE SCALE GENOMIC DNA]</scope>
    <source>
        <strain evidence="6">ATCC 64411 / 73-15</strain>
    </source>
</reference>